<accession>A0A7Y7IVB7</accession>
<dbReference type="AlphaFoldDB" id="A0A7Y7IVB7"/>
<sequence length="291" mass="32944">MVEVLDSTRSMREAAARLGISTAAVSKSCIEIETIIGARLFERVGGRLEPTHLCYRVLTAARRVDAELIALNTDLQYLDKSLRGKVTIGYQAPALHACLPTWCSIITQAHPYLALRCEYGMRRHLLTGLEANKFDLILADLHGIESWPRLASQVLAVEWCAVSTCDRDMCFSEVLDNWKIYQDRLWMLPVPGMAMRERFDSTLRARGLKPPERIMEINSPIYIRQIQMATDALVLSPLSMLERPHELRFNQSGAASEIVMELGVVWARDKRVTPPVQFVLDTILRNAPRRA</sequence>
<dbReference type="Gene3D" id="3.40.190.10">
    <property type="entry name" value="Periplasmic binding protein-like II"/>
    <property type="match status" value="2"/>
</dbReference>
<dbReference type="Gene3D" id="1.10.10.10">
    <property type="entry name" value="Winged helix-like DNA-binding domain superfamily/Winged helix DNA-binding domain"/>
    <property type="match status" value="1"/>
</dbReference>
<dbReference type="GO" id="GO:0000976">
    <property type="term" value="F:transcription cis-regulatory region binding"/>
    <property type="evidence" value="ECO:0007669"/>
    <property type="project" value="TreeGrafter"/>
</dbReference>
<evidence type="ECO:0000313" key="7">
    <source>
        <dbReference type="Proteomes" id="UP000534870"/>
    </source>
</evidence>
<evidence type="ECO:0000313" key="6">
    <source>
        <dbReference type="EMBL" id="NVN10426.1"/>
    </source>
</evidence>
<organism evidence="6 7">
    <name type="scientific">Nguyenibacter vanlangensis</name>
    <dbReference type="NCBI Taxonomy" id="1216886"/>
    <lineage>
        <taxon>Bacteria</taxon>
        <taxon>Pseudomonadati</taxon>
        <taxon>Pseudomonadota</taxon>
        <taxon>Alphaproteobacteria</taxon>
        <taxon>Acetobacterales</taxon>
        <taxon>Acetobacteraceae</taxon>
        <taxon>Nguyenibacter</taxon>
    </lineage>
</organism>
<dbReference type="GO" id="GO:0003700">
    <property type="term" value="F:DNA-binding transcription factor activity"/>
    <property type="evidence" value="ECO:0007669"/>
    <property type="project" value="InterPro"/>
</dbReference>
<evidence type="ECO:0000256" key="4">
    <source>
        <dbReference type="ARBA" id="ARBA00023163"/>
    </source>
</evidence>
<dbReference type="Pfam" id="PF00126">
    <property type="entry name" value="HTH_1"/>
    <property type="match status" value="1"/>
</dbReference>
<comment type="similarity">
    <text evidence="1">Belongs to the LysR transcriptional regulatory family.</text>
</comment>
<dbReference type="InterPro" id="IPR005119">
    <property type="entry name" value="LysR_subst-bd"/>
</dbReference>
<dbReference type="Proteomes" id="UP000534870">
    <property type="component" value="Unassembled WGS sequence"/>
</dbReference>
<reference evidence="6 7" key="1">
    <citation type="submission" date="2020-06" db="EMBL/GenBank/DDBJ databases">
        <title>Description of novel acetic acid bacteria.</title>
        <authorList>
            <person name="Sombolestani A."/>
        </authorList>
    </citation>
    <scope>NUCLEOTIDE SEQUENCE [LARGE SCALE GENOMIC DNA]</scope>
    <source>
        <strain evidence="6 7">LMG 31431</strain>
    </source>
</reference>
<dbReference type="PANTHER" id="PTHR30126">
    <property type="entry name" value="HTH-TYPE TRANSCRIPTIONAL REGULATOR"/>
    <property type="match status" value="1"/>
</dbReference>
<name>A0A7Y7IVB7_9PROT</name>
<dbReference type="PROSITE" id="PS50931">
    <property type="entry name" value="HTH_LYSR"/>
    <property type="match status" value="1"/>
</dbReference>
<dbReference type="PANTHER" id="PTHR30126:SF97">
    <property type="entry name" value="HTH-TYPE TRANSCRIPTIONAL REGULATOR ABGR"/>
    <property type="match status" value="1"/>
</dbReference>
<dbReference type="SUPFAM" id="SSF53850">
    <property type="entry name" value="Periplasmic binding protein-like II"/>
    <property type="match status" value="1"/>
</dbReference>
<gene>
    <name evidence="6" type="ORF">HUK84_04555</name>
</gene>
<dbReference type="SUPFAM" id="SSF46785">
    <property type="entry name" value="Winged helix' DNA-binding domain"/>
    <property type="match status" value="1"/>
</dbReference>
<keyword evidence="3" id="KW-0238">DNA-binding</keyword>
<dbReference type="InterPro" id="IPR036388">
    <property type="entry name" value="WH-like_DNA-bd_sf"/>
</dbReference>
<dbReference type="InterPro" id="IPR036390">
    <property type="entry name" value="WH_DNA-bd_sf"/>
</dbReference>
<keyword evidence="4" id="KW-0804">Transcription</keyword>
<evidence type="ECO:0000256" key="3">
    <source>
        <dbReference type="ARBA" id="ARBA00023125"/>
    </source>
</evidence>
<protein>
    <submittedName>
        <fullName evidence="6">LysR family transcriptional regulator</fullName>
    </submittedName>
</protein>
<comment type="caution">
    <text evidence="6">The sequence shown here is derived from an EMBL/GenBank/DDBJ whole genome shotgun (WGS) entry which is preliminary data.</text>
</comment>
<evidence type="ECO:0000259" key="5">
    <source>
        <dbReference type="PROSITE" id="PS50931"/>
    </source>
</evidence>
<evidence type="ECO:0000256" key="2">
    <source>
        <dbReference type="ARBA" id="ARBA00023015"/>
    </source>
</evidence>
<dbReference type="InterPro" id="IPR000847">
    <property type="entry name" value="LysR_HTH_N"/>
</dbReference>
<proteinExistence type="inferred from homology"/>
<dbReference type="EMBL" id="JABXXP010000039">
    <property type="protein sequence ID" value="NVN10426.1"/>
    <property type="molecule type" value="Genomic_DNA"/>
</dbReference>
<dbReference type="Pfam" id="PF03466">
    <property type="entry name" value="LysR_substrate"/>
    <property type="match status" value="1"/>
</dbReference>
<feature type="domain" description="HTH lysR-type" evidence="5">
    <location>
        <begin position="1"/>
        <end position="51"/>
    </location>
</feature>
<keyword evidence="2" id="KW-0805">Transcription regulation</keyword>
<evidence type="ECO:0000256" key="1">
    <source>
        <dbReference type="ARBA" id="ARBA00009437"/>
    </source>
</evidence>